<dbReference type="Proteomes" id="UP000663851">
    <property type="component" value="Unassembled WGS sequence"/>
</dbReference>
<reference evidence="5" key="1">
    <citation type="submission" date="2021-02" db="EMBL/GenBank/DDBJ databases">
        <authorList>
            <person name="Nowell W R."/>
        </authorList>
    </citation>
    <scope>NUCLEOTIDE SEQUENCE</scope>
</reference>
<feature type="region of interest" description="Disordered" evidence="3">
    <location>
        <begin position="75"/>
        <end position="146"/>
    </location>
</feature>
<dbReference type="AlphaFoldDB" id="A0A820P4C7"/>
<feature type="region of interest" description="Disordered" evidence="3">
    <location>
        <begin position="27"/>
        <end position="55"/>
    </location>
</feature>
<dbReference type="InterPro" id="IPR001878">
    <property type="entry name" value="Znf_CCHC"/>
</dbReference>
<feature type="domain" description="CCHC-type" evidence="4">
    <location>
        <begin position="360"/>
        <end position="375"/>
    </location>
</feature>
<accession>A0A820P4C7</accession>
<dbReference type="InterPro" id="IPR005135">
    <property type="entry name" value="Endo/exonuclease/phosphatase"/>
</dbReference>
<dbReference type="InterPro" id="IPR036691">
    <property type="entry name" value="Endo/exonu/phosph_ase_sf"/>
</dbReference>
<dbReference type="EMBL" id="CAJOBO010001646">
    <property type="protein sequence ID" value="CAF4398030.1"/>
    <property type="molecule type" value="Genomic_DNA"/>
</dbReference>
<feature type="coiled-coil region" evidence="2">
    <location>
        <begin position="496"/>
        <end position="523"/>
    </location>
</feature>
<dbReference type="GO" id="GO:0008270">
    <property type="term" value="F:zinc ion binding"/>
    <property type="evidence" value="ECO:0007669"/>
    <property type="project" value="UniProtKB-KW"/>
</dbReference>
<sequence length="956" mass="110215">MSYAFYDNMSTKEKDKIAEGTELKELSEEYERKQKQQHQGQDNIKMTPKRRRHEDNENEIIEMDQDSFQMVQNKNKNKKTRSLVNPEEQNILIENTKQIPYPEQKQNERRNNNGRSMIIFNSRNQNERYQKENQNSYELNQSSRNKKNVTRDLIEEIDTQHQSQRNVTHQALQYAVGNQLPPLKISCNPAVKNHTEGSNIIKELFSQMKNDFIKQNKLYNRPIGFDTWYIDKQGSLLCFTKEIELFVYLWDTSNYPLKILNTIINPIPPTHLPPQHSIILKFVPSMIATEEIEEAISDICQSKILIAEMKGSMTTKSRHIRIDITSKDEVRKLLNSGYISVGGYLIEVDEFLAPPQILICSRCNKPGHIKKQCNETYDKCRRCGLNKLQGDHLQCVIKCHHCNEDHLATDYRCPIIIKYRRDLIDVLRKKPELLPQNVQLFIPVEFRNGGKNTIGNAIIKNTASPYVHNPAHTNAWPPLQQMPLTTNINECTTKIQDDMIKQIDVLQKDYEHLKQEFMRKENELTTKHNNYKVKLGAMLNLLVLQNNQQNESINKIYTVVNELVPIVADSLKAMHMCTAKTINSTNDSNLQKEYRTFQLTLEQGLNMLNDRNDLIIEHQRSTISLTEKTNDLFRQGIELMSLNEQGTPYEKKRINEILIEWNSRISISSMCKSWMKERPTVSSENLTFIVYNVEGLNMHITDIDILINNYRPHLFMLTGVGTATRNLPTFQDYSGVAQSGSNSYGGVAILYNSKLKLTVIEKEENFLVMEMLLNSEIIKVGAIYVPPSSYPPFHLLSKYTDHPFIFCGDFNAKHVDWNCIKNNTSGNQLAQWIENSGVEIINPGKATSRRSEAIIDFGITNDASGWQTEVLEEGSSDHRPIIFQSPYSINIQATVFQLSSVKTKQYAQHYNTIVKSNESGPTAQHIGKPMYYSLQSSIQLSTSQFHSTIQSKRTPM</sequence>
<evidence type="ECO:0000313" key="5">
    <source>
        <dbReference type="EMBL" id="CAF4398030.1"/>
    </source>
</evidence>
<name>A0A820P4C7_9BILA</name>
<evidence type="ECO:0000259" key="4">
    <source>
        <dbReference type="PROSITE" id="PS50158"/>
    </source>
</evidence>
<keyword evidence="1" id="KW-0862">Zinc</keyword>
<dbReference type="PANTHER" id="PTHR33273:SF4">
    <property type="entry name" value="ENDONUCLEASE_EXONUCLEASE_PHOSPHATASE DOMAIN-CONTAINING PROTEIN"/>
    <property type="match status" value="1"/>
</dbReference>
<dbReference type="Gene3D" id="3.60.10.10">
    <property type="entry name" value="Endonuclease/exonuclease/phosphatase"/>
    <property type="match status" value="1"/>
</dbReference>
<dbReference type="GO" id="GO:0003676">
    <property type="term" value="F:nucleic acid binding"/>
    <property type="evidence" value="ECO:0007669"/>
    <property type="project" value="InterPro"/>
</dbReference>
<feature type="compositionally biased region" description="Polar residues" evidence="3">
    <location>
        <begin position="113"/>
        <end position="124"/>
    </location>
</feature>
<feature type="compositionally biased region" description="Polar residues" evidence="3">
    <location>
        <begin position="132"/>
        <end position="143"/>
    </location>
</feature>
<evidence type="ECO:0000256" key="2">
    <source>
        <dbReference type="SAM" id="Coils"/>
    </source>
</evidence>
<feature type="region of interest" description="Disordered" evidence="3">
    <location>
        <begin position="1"/>
        <end position="20"/>
    </location>
</feature>
<dbReference type="Pfam" id="PF14529">
    <property type="entry name" value="Exo_endo_phos_2"/>
    <property type="match status" value="1"/>
</dbReference>
<evidence type="ECO:0000256" key="3">
    <source>
        <dbReference type="SAM" id="MobiDB-lite"/>
    </source>
</evidence>
<gene>
    <name evidence="5" type="ORF">HFQ381_LOCUS19871</name>
</gene>
<evidence type="ECO:0000313" key="6">
    <source>
        <dbReference type="Proteomes" id="UP000663851"/>
    </source>
</evidence>
<keyword evidence="1" id="KW-0479">Metal-binding</keyword>
<evidence type="ECO:0000256" key="1">
    <source>
        <dbReference type="PROSITE-ProRule" id="PRU00047"/>
    </source>
</evidence>
<dbReference type="GO" id="GO:0003824">
    <property type="term" value="F:catalytic activity"/>
    <property type="evidence" value="ECO:0007669"/>
    <property type="project" value="InterPro"/>
</dbReference>
<organism evidence="5 6">
    <name type="scientific">Rotaria socialis</name>
    <dbReference type="NCBI Taxonomy" id="392032"/>
    <lineage>
        <taxon>Eukaryota</taxon>
        <taxon>Metazoa</taxon>
        <taxon>Spiralia</taxon>
        <taxon>Gnathifera</taxon>
        <taxon>Rotifera</taxon>
        <taxon>Eurotatoria</taxon>
        <taxon>Bdelloidea</taxon>
        <taxon>Philodinida</taxon>
        <taxon>Philodinidae</taxon>
        <taxon>Rotaria</taxon>
    </lineage>
</organism>
<proteinExistence type="predicted"/>
<keyword evidence="2" id="KW-0175">Coiled coil</keyword>
<dbReference type="PANTHER" id="PTHR33273">
    <property type="entry name" value="DOMAIN-CONTAINING PROTEIN, PUTATIVE-RELATED"/>
    <property type="match status" value="1"/>
</dbReference>
<comment type="caution">
    <text evidence="5">The sequence shown here is derived from an EMBL/GenBank/DDBJ whole genome shotgun (WGS) entry which is preliminary data.</text>
</comment>
<feature type="compositionally biased region" description="Basic and acidic residues" evidence="3">
    <location>
        <begin position="10"/>
        <end position="20"/>
    </location>
</feature>
<protein>
    <recommendedName>
        <fullName evidence="4">CCHC-type domain-containing protein</fullName>
    </recommendedName>
</protein>
<dbReference type="SUPFAM" id="SSF56219">
    <property type="entry name" value="DNase I-like"/>
    <property type="match status" value="1"/>
</dbReference>
<dbReference type="PROSITE" id="PS50158">
    <property type="entry name" value="ZF_CCHC"/>
    <property type="match status" value="1"/>
</dbReference>
<keyword evidence="1" id="KW-0863">Zinc-finger</keyword>